<reference evidence="1" key="1">
    <citation type="submission" date="2021-02" db="EMBL/GenBank/DDBJ databases">
        <authorList>
            <person name="Nowell W R."/>
        </authorList>
    </citation>
    <scope>NUCLEOTIDE SEQUENCE</scope>
</reference>
<sequence length="49" mass="5482">MLSNMLYLIGQQSIYASNNYGAKLIRIWTDDISSNDSIILDPIIFSDTG</sequence>
<dbReference type="EMBL" id="CAJOBJ010058726">
    <property type="protein sequence ID" value="CAF4408667.1"/>
    <property type="molecule type" value="Genomic_DNA"/>
</dbReference>
<dbReference type="AlphaFoldDB" id="A0A8S2VPJ1"/>
<evidence type="ECO:0000313" key="1">
    <source>
        <dbReference type="EMBL" id="CAF4408667.1"/>
    </source>
</evidence>
<name>A0A8S2VPJ1_9BILA</name>
<protein>
    <submittedName>
        <fullName evidence="1">Uncharacterized protein</fullName>
    </submittedName>
</protein>
<gene>
    <name evidence="1" type="ORF">GIL414_LOCUS30507</name>
</gene>
<accession>A0A8S2VPJ1</accession>
<organism evidence="1 2">
    <name type="scientific">Rotaria magnacalcarata</name>
    <dbReference type="NCBI Taxonomy" id="392030"/>
    <lineage>
        <taxon>Eukaryota</taxon>
        <taxon>Metazoa</taxon>
        <taxon>Spiralia</taxon>
        <taxon>Gnathifera</taxon>
        <taxon>Rotifera</taxon>
        <taxon>Eurotatoria</taxon>
        <taxon>Bdelloidea</taxon>
        <taxon>Philodinida</taxon>
        <taxon>Philodinidae</taxon>
        <taxon>Rotaria</taxon>
    </lineage>
</organism>
<proteinExistence type="predicted"/>
<feature type="non-terminal residue" evidence="1">
    <location>
        <position position="1"/>
    </location>
</feature>
<comment type="caution">
    <text evidence="1">The sequence shown here is derived from an EMBL/GenBank/DDBJ whole genome shotgun (WGS) entry which is preliminary data.</text>
</comment>
<evidence type="ECO:0000313" key="2">
    <source>
        <dbReference type="Proteomes" id="UP000681720"/>
    </source>
</evidence>
<dbReference type="Proteomes" id="UP000681720">
    <property type="component" value="Unassembled WGS sequence"/>
</dbReference>